<name>A0AAN6VTK5_9PEZI</name>
<dbReference type="AlphaFoldDB" id="A0AAN6VTK5"/>
<evidence type="ECO:0000313" key="3">
    <source>
        <dbReference type="Proteomes" id="UP001302745"/>
    </source>
</evidence>
<feature type="compositionally biased region" description="Low complexity" evidence="1">
    <location>
        <begin position="19"/>
        <end position="29"/>
    </location>
</feature>
<evidence type="ECO:0000256" key="1">
    <source>
        <dbReference type="SAM" id="MobiDB-lite"/>
    </source>
</evidence>
<organism evidence="2 3">
    <name type="scientific">Chaetomidium leptoderma</name>
    <dbReference type="NCBI Taxonomy" id="669021"/>
    <lineage>
        <taxon>Eukaryota</taxon>
        <taxon>Fungi</taxon>
        <taxon>Dikarya</taxon>
        <taxon>Ascomycota</taxon>
        <taxon>Pezizomycotina</taxon>
        <taxon>Sordariomycetes</taxon>
        <taxon>Sordariomycetidae</taxon>
        <taxon>Sordariales</taxon>
        <taxon>Chaetomiaceae</taxon>
        <taxon>Chaetomidium</taxon>
    </lineage>
</organism>
<reference evidence="2" key="2">
    <citation type="submission" date="2023-05" db="EMBL/GenBank/DDBJ databases">
        <authorList>
            <consortium name="Lawrence Berkeley National Laboratory"/>
            <person name="Steindorff A."/>
            <person name="Hensen N."/>
            <person name="Bonometti L."/>
            <person name="Westerberg I."/>
            <person name="Brannstrom I.O."/>
            <person name="Guillou S."/>
            <person name="Cros-Aarteil S."/>
            <person name="Calhoun S."/>
            <person name="Haridas S."/>
            <person name="Kuo A."/>
            <person name="Mondo S."/>
            <person name="Pangilinan J."/>
            <person name="Riley R."/>
            <person name="Labutti K."/>
            <person name="Andreopoulos B."/>
            <person name="Lipzen A."/>
            <person name="Chen C."/>
            <person name="Yanf M."/>
            <person name="Daum C."/>
            <person name="Ng V."/>
            <person name="Clum A."/>
            <person name="Ohm R."/>
            <person name="Martin F."/>
            <person name="Silar P."/>
            <person name="Natvig D."/>
            <person name="Lalanne C."/>
            <person name="Gautier V."/>
            <person name="Ament-Velasquez S.L."/>
            <person name="Kruys A."/>
            <person name="Hutchinson M.I."/>
            <person name="Powell A.J."/>
            <person name="Barry K."/>
            <person name="Miller A.N."/>
            <person name="Grigoriev I.V."/>
            <person name="Debuchy R."/>
            <person name="Gladieux P."/>
            <person name="Thoren M.H."/>
            <person name="Johannesson H."/>
        </authorList>
    </citation>
    <scope>NUCLEOTIDE SEQUENCE</scope>
    <source>
        <strain evidence="2">CBS 538.74</strain>
    </source>
</reference>
<evidence type="ECO:0000313" key="2">
    <source>
        <dbReference type="EMBL" id="KAK4156001.1"/>
    </source>
</evidence>
<reference evidence="2" key="1">
    <citation type="journal article" date="2023" name="Mol. Phylogenet. Evol.">
        <title>Genome-scale phylogeny and comparative genomics of the fungal order Sordariales.</title>
        <authorList>
            <person name="Hensen N."/>
            <person name="Bonometti L."/>
            <person name="Westerberg I."/>
            <person name="Brannstrom I.O."/>
            <person name="Guillou S."/>
            <person name="Cros-Aarteil S."/>
            <person name="Calhoun S."/>
            <person name="Haridas S."/>
            <person name="Kuo A."/>
            <person name="Mondo S."/>
            <person name="Pangilinan J."/>
            <person name="Riley R."/>
            <person name="LaButti K."/>
            <person name="Andreopoulos B."/>
            <person name="Lipzen A."/>
            <person name="Chen C."/>
            <person name="Yan M."/>
            <person name="Daum C."/>
            <person name="Ng V."/>
            <person name="Clum A."/>
            <person name="Steindorff A."/>
            <person name="Ohm R.A."/>
            <person name="Martin F."/>
            <person name="Silar P."/>
            <person name="Natvig D.O."/>
            <person name="Lalanne C."/>
            <person name="Gautier V."/>
            <person name="Ament-Velasquez S.L."/>
            <person name="Kruys A."/>
            <person name="Hutchinson M.I."/>
            <person name="Powell A.J."/>
            <person name="Barry K."/>
            <person name="Miller A.N."/>
            <person name="Grigoriev I.V."/>
            <person name="Debuchy R."/>
            <person name="Gladieux P."/>
            <person name="Hiltunen Thoren M."/>
            <person name="Johannesson H."/>
        </authorList>
    </citation>
    <scope>NUCLEOTIDE SEQUENCE</scope>
    <source>
        <strain evidence="2">CBS 538.74</strain>
    </source>
</reference>
<keyword evidence="3" id="KW-1185">Reference proteome</keyword>
<feature type="region of interest" description="Disordered" evidence="1">
    <location>
        <begin position="1"/>
        <end position="39"/>
    </location>
</feature>
<accession>A0AAN6VTK5</accession>
<comment type="caution">
    <text evidence="2">The sequence shown here is derived from an EMBL/GenBank/DDBJ whole genome shotgun (WGS) entry which is preliminary data.</text>
</comment>
<sequence length="262" mass="28093">MTAPWERQNAAPRGEEQGDVGANDGGADNTVPYNPNHPFVAAEVPSNFKKVLRRKAKTVPRTQAKAVPRTQAKALPRTQAKAVPRTQVKGNTTKRAQRGTKTRAAQLSAPVAATFPVPTTKRVPATTTTGLTNIQPVTAENLARLGAQLGPLGAPPVRFSVPQLPLPPLPAPSYPAATFFPFAAPVPSQQAGDPYTESSMVRFNDFMGAELATFDQPAPSASQPAPTPTLPPYLGEEYPVDDNVIGTRDEDYDEHGNPKWHY</sequence>
<protein>
    <submittedName>
        <fullName evidence="2">Uncharacterized protein</fullName>
    </submittedName>
</protein>
<feature type="region of interest" description="Disordered" evidence="1">
    <location>
        <begin position="55"/>
        <end position="107"/>
    </location>
</feature>
<dbReference type="Proteomes" id="UP001302745">
    <property type="component" value="Unassembled WGS sequence"/>
</dbReference>
<dbReference type="EMBL" id="MU856876">
    <property type="protein sequence ID" value="KAK4156001.1"/>
    <property type="molecule type" value="Genomic_DNA"/>
</dbReference>
<proteinExistence type="predicted"/>
<feature type="region of interest" description="Disordered" evidence="1">
    <location>
        <begin position="216"/>
        <end position="262"/>
    </location>
</feature>
<gene>
    <name evidence="2" type="ORF">C8A00DRAFT_31165</name>
</gene>